<keyword evidence="2" id="KW-1185">Reference proteome</keyword>
<evidence type="ECO:0000313" key="2">
    <source>
        <dbReference type="Proteomes" id="UP000831701"/>
    </source>
</evidence>
<gene>
    <name evidence="1" type="ORF">L3Q82_012825</name>
</gene>
<organism evidence="1 2">
    <name type="scientific">Scortum barcoo</name>
    <name type="common">barcoo grunter</name>
    <dbReference type="NCBI Taxonomy" id="214431"/>
    <lineage>
        <taxon>Eukaryota</taxon>
        <taxon>Metazoa</taxon>
        <taxon>Chordata</taxon>
        <taxon>Craniata</taxon>
        <taxon>Vertebrata</taxon>
        <taxon>Euteleostomi</taxon>
        <taxon>Actinopterygii</taxon>
        <taxon>Neopterygii</taxon>
        <taxon>Teleostei</taxon>
        <taxon>Neoteleostei</taxon>
        <taxon>Acanthomorphata</taxon>
        <taxon>Eupercaria</taxon>
        <taxon>Centrarchiformes</taxon>
        <taxon>Terapontoidei</taxon>
        <taxon>Terapontidae</taxon>
        <taxon>Scortum</taxon>
    </lineage>
</organism>
<dbReference type="EMBL" id="CM041545">
    <property type="protein sequence ID" value="KAI3362526.1"/>
    <property type="molecule type" value="Genomic_DNA"/>
</dbReference>
<reference evidence="1" key="1">
    <citation type="submission" date="2022-04" db="EMBL/GenBank/DDBJ databases">
        <title>Jade perch genome.</title>
        <authorList>
            <person name="Chao B."/>
        </authorList>
    </citation>
    <scope>NUCLEOTIDE SEQUENCE</scope>
    <source>
        <strain evidence="1">CB-2022</strain>
    </source>
</reference>
<dbReference type="Proteomes" id="UP000831701">
    <property type="component" value="Chromosome 15"/>
</dbReference>
<proteinExistence type="predicted"/>
<evidence type="ECO:0000313" key="1">
    <source>
        <dbReference type="EMBL" id="KAI3362526.1"/>
    </source>
</evidence>
<sequence>MPRVNRTAVLSLLIISSSVFLLFQLYYYRKYVSKKSTWYQVLTRNGNTYKPRRVESEPNRKLIRSSVYLSFVSHYTFLLQPGPHILSRTGHLTASDVQWQTVKTFLALAQRFRLPVFLTDISALTLLSQDALRQRDRLVREPHCSFLCTGRPITSFALQANLWKYDPAFLLAAEQKGFELLELRGEDPRLASLDTLSGDEIPLYFLVRLHGYIIQVVFLYERSGNYLWHGPLRLKANMDRSFAPFKLLDYGRHAGAYDRPELVLTVLDGLDIRVPRNVSRFLSEQQHARFLECHYRDARNFLQLYPEDSSPQAVNFRRKVKSLLHLAARTLAHLEIPFWLSSGTCLGWFRQCSIISYSRDVDIGIFIVDFRSDIITAFRNAGLSLKHKFGKSSSMASPNSSQTRVFASRTVRPGCGLLGLPVPVNCVRSPTGQHGPIGLLLQPDGIPYFRCPPPGSGKLPPRQAPETLRPQLHNLPNMPASTMEAENMVHSDSMSPASLGICEKLFRRWELKTSLTEGSARTFPTDPHNTFGSARDWVVEAPRHDCYPNHIAPAPHGPSCRGVQVEDSLELSFLNDDVKLDIFFFYEDGDVMWNGGTQAKSGRKFK</sequence>
<protein>
    <submittedName>
        <fullName evidence="1">Uncharacterized protein</fullName>
    </submittedName>
</protein>
<accession>A0ACB8W468</accession>
<comment type="caution">
    <text evidence="1">The sequence shown here is derived from an EMBL/GenBank/DDBJ whole genome shotgun (WGS) entry which is preliminary data.</text>
</comment>
<name>A0ACB8W468_9TELE</name>